<evidence type="ECO:0000313" key="1">
    <source>
        <dbReference type="EMBL" id="PWS33761.1"/>
    </source>
</evidence>
<dbReference type="InterPro" id="IPR027056">
    <property type="entry name" value="Gluconate_2DH_su3"/>
</dbReference>
<reference evidence="2" key="1">
    <citation type="submission" date="2018-05" db="EMBL/GenBank/DDBJ databases">
        <title>Pedobacter paludis sp. nov., isolated from wetland soil.</title>
        <authorList>
            <person name="Zhang Y."/>
        </authorList>
    </citation>
    <scope>NUCLEOTIDE SEQUENCE [LARGE SCALE GENOMIC DNA]</scope>
    <source>
        <strain evidence="2">R-8</strain>
    </source>
</reference>
<evidence type="ECO:0008006" key="3">
    <source>
        <dbReference type="Google" id="ProtNLM"/>
    </source>
</evidence>
<sequence length="233" mass="26735">MVSFKIRDVYKIFHNQFRLLYRELIIFIIIKFKFITNKSNPEVNRRNAIKNVLALSALSVAGFSGYKYYSRFKKANIKEIYNYKNLIAELAETIIPQTDTPGAKQANVQDFIINIITNCSSVPEQNTFLDGLDDVQDYCQSNFQKEFVNCSSKQKIDVLQYFEEKSLYKIGILNKINQKLLGQPFFVKLKALTVIGYCNSLQGATEGLAYDYIPGAYQACIPIQPNQKSWATK</sequence>
<organism evidence="1 2">
    <name type="scientific">Pedobacter paludis</name>
    <dbReference type="NCBI Taxonomy" id="2203212"/>
    <lineage>
        <taxon>Bacteria</taxon>
        <taxon>Pseudomonadati</taxon>
        <taxon>Bacteroidota</taxon>
        <taxon>Sphingobacteriia</taxon>
        <taxon>Sphingobacteriales</taxon>
        <taxon>Sphingobacteriaceae</taxon>
        <taxon>Pedobacter</taxon>
    </lineage>
</organism>
<accession>A0A317F3K9</accession>
<gene>
    <name evidence="1" type="ORF">DF947_03890</name>
</gene>
<dbReference type="AlphaFoldDB" id="A0A317F3K9"/>
<keyword evidence="2" id="KW-1185">Reference proteome</keyword>
<protein>
    <recommendedName>
        <fullName evidence="3">Twin-arginine translocation pathway signal protein</fullName>
    </recommendedName>
</protein>
<proteinExistence type="predicted"/>
<dbReference type="Pfam" id="PF13618">
    <property type="entry name" value="Gluconate_2-dh3"/>
    <property type="match status" value="1"/>
</dbReference>
<dbReference type="Proteomes" id="UP000245391">
    <property type="component" value="Unassembled WGS sequence"/>
</dbReference>
<name>A0A317F3K9_9SPHI</name>
<dbReference type="EMBL" id="QGNY01000001">
    <property type="protein sequence ID" value="PWS33761.1"/>
    <property type="molecule type" value="Genomic_DNA"/>
</dbReference>
<evidence type="ECO:0000313" key="2">
    <source>
        <dbReference type="Proteomes" id="UP000245391"/>
    </source>
</evidence>
<comment type="caution">
    <text evidence="1">The sequence shown here is derived from an EMBL/GenBank/DDBJ whole genome shotgun (WGS) entry which is preliminary data.</text>
</comment>